<reference evidence="2 3" key="1">
    <citation type="submission" date="2023-08" db="EMBL/GenBank/DDBJ databases">
        <title>Oxalobacteraceae gen .nov., isolated from river sludge outside the plant.</title>
        <authorList>
            <person name="Zhao S.Y."/>
        </authorList>
    </citation>
    <scope>NUCLEOTIDE SEQUENCE [LARGE SCALE GENOMIC DNA]</scope>
    <source>
        <strain evidence="2 3">R-40</strain>
    </source>
</reference>
<dbReference type="InterPro" id="IPR036868">
    <property type="entry name" value="TusA-like_sf"/>
</dbReference>
<dbReference type="InterPro" id="IPR018720">
    <property type="entry name" value="DUF2249"/>
</dbReference>
<dbReference type="RefSeq" id="WP_338437142.1">
    <property type="nucleotide sequence ID" value="NZ_JAUYVH010000007.1"/>
</dbReference>
<proteinExistence type="predicted"/>
<dbReference type="EMBL" id="JAUYVH010000007">
    <property type="protein sequence ID" value="MDQ9171207.1"/>
    <property type="molecule type" value="Genomic_DNA"/>
</dbReference>
<gene>
    <name evidence="2" type="ORF">Q8A64_12405</name>
</gene>
<evidence type="ECO:0000259" key="1">
    <source>
        <dbReference type="Pfam" id="PF10006"/>
    </source>
</evidence>
<accession>A0ABU1BQK8</accession>
<comment type="caution">
    <text evidence="2">The sequence shown here is derived from an EMBL/GenBank/DDBJ whole genome shotgun (WGS) entry which is preliminary data.</text>
</comment>
<evidence type="ECO:0000313" key="2">
    <source>
        <dbReference type="EMBL" id="MDQ9171207.1"/>
    </source>
</evidence>
<feature type="domain" description="DUF2249" evidence="1">
    <location>
        <begin position="7"/>
        <end position="72"/>
    </location>
</feature>
<dbReference type="Pfam" id="PF10006">
    <property type="entry name" value="DUF2249"/>
    <property type="match status" value="1"/>
</dbReference>
<dbReference type="SUPFAM" id="SSF64307">
    <property type="entry name" value="SirA-like"/>
    <property type="match status" value="1"/>
</dbReference>
<sequence>MEEQIDIDVCGLEPPEPMERVLEALSSLQPGQCLRMLIDREPRPLYGILERNHFSYEPHLRPDYLYEIYIRHK</sequence>
<protein>
    <submittedName>
        <fullName evidence="2">DUF2249 domain-containing protein</fullName>
    </submittedName>
</protein>
<evidence type="ECO:0000313" key="3">
    <source>
        <dbReference type="Proteomes" id="UP001225596"/>
    </source>
</evidence>
<name>A0ABU1BQK8_9BURK</name>
<dbReference type="Proteomes" id="UP001225596">
    <property type="component" value="Unassembled WGS sequence"/>
</dbReference>
<organism evidence="2 3">
    <name type="scientific">Keguizhuia sedimenti</name>
    <dbReference type="NCBI Taxonomy" id="3064264"/>
    <lineage>
        <taxon>Bacteria</taxon>
        <taxon>Pseudomonadati</taxon>
        <taxon>Pseudomonadota</taxon>
        <taxon>Betaproteobacteria</taxon>
        <taxon>Burkholderiales</taxon>
        <taxon>Oxalobacteraceae</taxon>
        <taxon>Keguizhuia</taxon>
    </lineage>
</organism>
<keyword evidence="3" id="KW-1185">Reference proteome</keyword>